<keyword evidence="2" id="KW-1185">Reference proteome</keyword>
<dbReference type="EMBL" id="VWYD01009799">
    <property type="protein sequence ID" value="NXQ41681.1"/>
    <property type="molecule type" value="Genomic_DNA"/>
</dbReference>
<accession>A0A7L2CWN3</accession>
<organism evidence="1 2">
    <name type="scientific">Catharus fuscescens</name>
    <name type="common">Veery</name>
    <name type="synonym">Turdus fuscescens</name>
    <dbReference type="NCBI Taxonomy" id="159581"/>
    <lineage>
        <taxon>Eukaryota</taxon>
        <taxon>Metazoa</taxon>
        <taxon>Chordata</taxon>
        <taxon>Craniata</taxon>
        <taxon>Vertebrata</taxon>
        <taxon>Euteleostomi</taxon>
        <taxon>Archelosauria</taxon>
        <taxon>Archosauria</taxon>
        <taxon>Dinosauria</taxon>
        <taxon>Saurischia</taxon>
        <taxon>Theropoda</taxon>
        <taxon>Coelurosauria</taxon>
        <taxon>Aves</taxon>
        <taxon>Neognathae</taxon>
        <taxon>Neoaves</taxon>
        <taxon>Telluraves</taxon>
        <taxon>Australaves</taxon>
        <taxon>Passeriformes</taxon>
        <taxon>Turdidae</taxon>
        <taxon>Catharus</taxon>
    </lineage>
</organism>
<name>A0A7L2CWN3_CATFU</name>
<dbReference type="Pfam" id="PF00429">
    <property type="entry name" value="TLV_coat"/>
    <property type="match status" value="1"/>
</dbReference>
<comment type="caution">
    <text evidence="1">The sequence shown here is derived from an EMBL/GenBank/DDBJ whole genome shotgun (WGS) entry which is preliminary data.</text>
</comment>
<evidence type="ECO:0000313" key="1">
    <source>
        <dbReference type="EMBL" id="NXQ41681.1"/>
    </source>
</evidence>
<feature type="non-terminal residue" evidence="1">
    <location>
        <position position="1"/>
    </location>
</feature>
<gene>
    <name evidence="1" type="primary">Env1_0</name>
    <name evidence="1" type="ORF">CATFUS_R15527</name>
</gene>
<reference evidence="1 2" key="1">
    <citation type="submission" date="2019-09" db="EMBL/GenBank/DDBJ databases">
        <title>Bird 10,000 Genomes (B10K) Project - Family phase.</title>
        <authorList>
            <person name="Zhang G."/>
        </authorList>
    </citation>
    <scope>NUCLEOTIDE SEQUENCE [LARGE SCALE GENOMIC DNA]</scope>
    <source>
        <strain evidence="1">B10K-DU-001-17</strain>
        <tissue evidence="1">Muscle</tissue>
    </source>
</reference>
<feature type="non-terminal residue" evidence="1">
    <location>
        <position position="83"/>
    </location>
</feature>
<dbReference type="AlphaFoldDB" id="A0A7L2CWN3"/>
<proteinExistence type="predicted"/>
<sequence>ELTSHALFYRMLSAAFSSLNATKPDLTNSCWLCNDTNPPFYEGVTLSAMFSYSKESDPKRCPWNTPWKGITLEQVSGKGICVG</sequence>
<protein>
    <submittedName>
        <fullName evidence="1">ENV1 protein</fullName>
    </submittedName>
</protein>
<dbReference type="Proteomes" id="UP000519684">
    <property type="component" value="Unassembled WGS sequence"/>
</dbReference>
<evidence type="ECO:0000313" key="2">
    <source>
        <dbReference type="Proteomes" id="UP000519684"/>
    </source>
</evidence>
<dbReference type="InterPro" id="IPR018154">
    <property type="entry name" value="TLV/ENV_coat_polyprotein"/>
</dbReference>